<evidence type="ECO:0000313" key="1">
    <source>
        <dbReference type="EMBL" id="KDQ49786.1"/>
    </source>
</evidence>
<dbReference type="EMBL" id="KL197774">
    <property type="protein sequence ID" value="KDQ49786.1"/>
    <property type="molecule type" value="Genomic_DNA"/>
</dbReference>
<dbReference type="OrthoDB" id="3265433at2759"/>
<name>A0A067PH41_9AGAM</name>
<dbReference type="Proteomes" id="UP000027265">
    <property type="component" value="Unassembled WGS sequence"/>
</dbReference>
<organism evidence="1 2">
    <name type="scientific">Jaapia argillacea MUCL 33604</name>
    <dbReference type="NCBI Taxonomy" id="933084"/>
    <lineage>
        <taxon>Eukaryota</taxon>
        <taxon>Fungi</taxon>
        <taxon>Dikarya</taxon>
        <taxon>Basidiomycota</taxon>
        <taxon>Agaricomycotina</taxon>
        <taxon>Agaricomycetes</taxon>
        <taxon>Agaricomycetidae</taxon>
        <taxon>Jaapiales</taxon>
        <taxon>Jaapiaceae</taxon>
        <taxon>Jaapia</taxon>
    </lineage>
</organism>
<dbReference type="HOGENOM" id="CLU_003703_6_0_1"/>
<dbReference type="AlphaFoldDB" id="A0A067PH41"/>
<accession>A0A067PH41</accession>
<keyword evidence="2" id="KW-1185">Reference proteome</keyword>
<dbReference type="STRING" id="933084.A0A067PH41"/>
<reference evidence="2" key="1">
    <citation type="journal article" date="2014" name="Proc. Natl. Acad. Sci. U.S.A.">
        <title>Extensive sampling of basidiomycete genomes demonstrates inadequacy of the white-rot/brown-rot paradigm for wood decay fungi.</title>
        <authorList>
            <person name="Riley R."/>
            <person name="Salamov A.A."/>
            <person name="Brown D.W."/>
            <person name="Nagy L.G."/>
            <person name="Floudas D."/>
            <person name="Held B.W."/>
            <person name="Levasseur A."/>
            <person name="Lombard V."/>
            <person name="Morin E."/>
            <person name="Otillar R."/>
            <person name="Lindquist E.A."/>
            <person name="Sun H."/>
            <person name="LaButti K.M."/>
            <person name="Schmutz J."/>
            <person name="Jabbour D."/>
            <person name="Luo H."/>
            <person name="Baker S.E."/>
            <person name="Pisabarro A.G."/>
            <person name="Walton J.D."/>
            <person name="Blanchette R.A."/>
            <person name="Henrissat B."/>
            <person name="Martin F."/>
            <person name="Cullen D."/>
            <person name="Hibbett D.S."/>
            <person name="Grigoriev I.V."/>
        </authorList>
    </citation>
    <scope>NUCLEOTIDE SEQUENCE [LARGE SCALE GENOMIC DNA]</scope>
    <source>
        <strain evidence="2">MUCL 33604</strain>
    </source>
</reference>
<evidence type="ECO:0000313" key="2">
    <source>
        <dbReference type="Proteomes" id="UP000027265"/>
    </source>
</evidence>
<sequence>MVKRHSRVYVSSRQAMVSLGANQDILDRFQVLTKDQMKAEPFVIDPGMHGQRYTRLAWFWSLDVNKVDDPYMIEFTRVHWLRAKCKWDQWAEEATILSHEMGWMISWFKHQFTLWHQRMEESGSLENKGKRCYAAKQAAMWLKMLQNAEVGLEHVRKDFPVINDWN</sequence>
<gene>
    <name evidence="1" type="ORF">JAAARDRAFT_142913</name>
</gene>
<proteinExistence type="predicted"/>
<dbReference type="InParanoid" id="A0A067PH41"/>
<protein>
    <submittedName>
        <fullName evidence="1">Uncharacterized protein</fullName>
    </submittedName>
</protein>